<reference evidence="1 2" key="1">
    <citation type="submission" date="2014-06" db="EMBL/GenBank/DDBJ databases">
        <authorList>
            <consortium name="DOE Joint Genome Institute"/>
            <person name="Kuo A."/>
            <person name="Kohler A."/>
            <person name="Nagy L.G."/>
            <person name="Floudas D."/>
            <person name="Copeland A."/>
            <person name="Barry K.W."/>
            <person name="Cichocki N."/>
            <person name="Veneault-Fourrey C."/>
            <person name="LaButti K."/>
            <person name="Lindquist E.A."/>
            <person name="Lipzen A."/>
            <person name="Lundell T."/>
            <person name="Morin E."/>
            <person name="Murat C."/>
            <person name="Sun H."/>
            <person name="Tunlid A."/>
            <person name="Henrissat B."/>
            <person name="Grigoriev I.V."/>
            <person name="Hibbett D.S."/>
            <person name="Martin F."/>
            <person name="Nordberg H.P."/>
            <person name="Cantor M.N."/>
            <person name="Hua S.X."/>
        </authorList>
    </citation>
    <scope>NUCLEOTIDE SEQUENCE [LARGE SCALE GENOMIC DNA]</scope>
    <source>
        <strain evidence="1 2">ATCC 200175</strain>
    </source>
</reference>
<gene>
    <name evidence="1" type="ORF">PAXINDRAFT_36114</name>
</gene>
<organism evidence="1 2">
    <name type="scientific">Paxillus involutus ATCC 200175</name>
    <dbReference type="NCBI Taxonomy" id="664439"/>
    <lineage>
        <taxon>Eukaryota</taxon>
        <taxon>Fungi</taxon>
        <taxon>Dikarya</taxon>
        <taxon>Basidiomycota</taxon>
        <taxon>Agaricomycotina</taxon>
        <taxon>Agaricomycetes</taxon>
        <taxon>Agaricomycetidae</taxon>
        <taxon>Boletales</taxon>
        <taxon>Paxilineae</taxon>
        <taxon>Paxillaceae</taxon>
        <taxon>Paxillus</taxon>
    </lineage>
</organism>
<feature type="non-terminal residue" evidence="1">
    <location>
        <position position="434"/>
    </location>
</feature>
<keyword evidence="2" id="KW-1185">Reference proteome</keyword>
<protein>
    <submittedName>
        <fullName evidence="1">Uncharacterized protein</fullName>
    </submittedName>
</protein>
<dbReference type="EMBL" id="KN820149">
    <property type="protein sequence ID" value="KIJ06806.1"/>
    <property type="molecule type" value="Genomic_DNA"/>
</dbReference>
<name>A0A0C9THJ8_PAXIN</name>
<accession>A0A0C9THJ8</accession>
<evidence type="ECO:0000313" key="2">
    <source>
        <dbReference type="Proteomes" id="UP000053647"/>
    </source>
</evidence>
<proteinExistence type="predicted"/>
<dbReference type="HOGENOM" id="CLU_047287_0_0_1"/>
<dbReference type="Proteomes" id="UP000053647">
    <property type="component" value="Unassembled WGS sequence"/>
</dbReference>
<dbReference type="OrthoDB" id="2669721at2759"/>
<evidence type="ECO:0000313" key="1">
    <source>
        <dbReference type="EMBL" id="KIJ06806.1"/>
    </source>
</evidence>
<reference evidence="2" key="2">
    <citation type="submission" date="2015-01" db="EMBL/GenBank/DDBJ databases">
        <title>Evolutionary Origins and Diversification of the Mycorrhizal Mutualists.</title>
        <authorList>
            <consortium name="DOE Joint Genome Institute"/>
            <consortium name="Mycorrhizal Genomics Consortium"/>
            <person name="Kohler A."/>
            <person name="Kuo A."/>
            <person name="Nagy L.G."/>
            <person name="Floudas D."/>
            <person name="Copeland A."/>
            <person name="Barry K.W."/>
            <person name="Cichocki N."/>
            <person name="Veneault-Fourrey C."/>
            <person name="LaButti K."/>
            <person name="Lindquist E.A."/>
            <person name="Lipzen A."/>
            <person name="Lundell T."/>
            <person name="Morin E."/>
            <person name="Murat C."/>
            <person name="Riley R."/>
            <person name="Ohm R."/>
            <person name="Sun H."/>
            <person name="Tunlid A."/>
            <person name="Henrissat B."/>
            <person name="Grigoriev I.V."/>
            <person name="Hibbett D.S."/>
            <person name="Martin F."/>
        </authorList>
    </citation>
    <scope>NUCLEOTIDE SEQUENCE [LARGE SCALE GENOMIC DNA]</scope>
    <source>
        <strain evidence="2">ATCC 200175</strain>
    </source>
</reference>
<sequence>MHLAGNLSDLLISLWRGMIDCDATDAINSWDWAVLSDGAIWDAYGVSVHEAGSHLPGSFGTRPRNIAEKLTSGYKTWEFQLHTFGLGPILLYNILPDAYFANYCKLARGFQIMCQHRISAESLIAVHTLLCKWERGFEELYYQFREDRIHFVQPCVHQVNHLATETLRKGPPICYAQWTMERTIGNLGQEIRQPSNPYANLAQEGVRRCRVNTLLATMPELGTPPKGLPIGAEDLGGGYVLLRKRDRYFFPPPAPDSQAIQTFLGVGHHIPPFKCWARLRLKNGQITRSAWRETLKAAHGNLRISRNVSFSFLADTHFGEIQYFARLPYCVDEETQDYDYHNIAIIKLYSRPDEDLFRLSSQTVAACNLSNELIVTDVKQIKSVVAMIPRRLRLPSGIEEERFCVLSQPGLDVSLLGMPYDIFDDEDDVGGNVE</sequence>
<dbReference type="AlphaFoldDB" id="A0A0C9THJ8"/>